<dbReference type="GO" id="GO:0008324">
    <property type="term" value="F:monoatomic cation transmembrane transporter activity"/>
    <property type="evidence" value="ECO:0007669"/>
    <property type="project" value="InterPro"/>
</dbReference>
<evidence type="ECO:0000313" key="7">
    <source>
        <dbReference type="EMBL" id="MXO61063.1"/>
    </source>
</evidence>
<feature type="domain" description="Cation efflux protein transmembrane" evidence="6">
    <location>
        <begin position="20"/>
        <end position="194"/>
    </location>
</feature>
<dbReference type="OrthoDB" id="9799649at2"/>
<keyword evidence="2 5" id="KW-0812">Transmembrane</keyword>
<gene>
    <name evidence="7" type="ORF">GRI89_16085</name>
</gene>
<accession>A0A6I4SYZ6</accession>
<dbReference type="SUPFAM" id="SSF161111">
    <property type="entry name" value="Cation efflux protein transmembrane domain-like"/>
    <property type="match status" value="1"/>
</dbReference>
<comment type="caution">
    <text evidence="7">The sequence shown here is derived from an EMBL/GenBank/DDBJ whole genome shotgun (WGS) entry which is preliminary data.</text>
</comment>
<evidence type="ECO:0000256" key="3">
    <source>
        <dbReference type="ARBA" id="ARBA00022989"/>
    </source>
</evidence>
<evidence type="ECO:0000313" key="8">
    <source>
        <dbReference type="Proteomes" id="UP000433652"/>
    </source>
</evidence>
<proteinExistence type="predicted"/>
<keyword evidence="8" id="KW-1185">Reference proteome</keyword>
<keyword evidence="3 5" id="KW-1133">Transmembrane helix</keyword>
<reference evidence="7 8" key="1">
    <citation type="submission" date="2019-12" db="EMBL/GenBank/DDBJ databases">
        <title>Genomic-based taxomic classification of the family Erythrobacteraceae.</title>
        <authorList>
            <person name="Xu L."/>
        </authorList>
    </citation>
    <scope>NUCLEOTIDE SEQUENCE [LARGE SCALE GENOMIC DNA]</scope>
    <source>
        <strain evidence="7 8">MCCC 1K01500</strain>
    </source>
</reference>
<dbReference type="Pfam" id="PF01545">
    <property type="entry name" value="Cation_efflux"/>
    <property type="match status" value="1"/>
</dbReference>
<protein>
    <submittedName>
        <fullName evidence="7">Cation transporter</fullName>
    </submittedName>
</protein>
<evidence type="ECO:0000256" key="5">
    <source>
        <dbReference type="SAM" id="Phobius"/>
    </source>
</evidence>
<feature type="transmembrane region" description="Helical" evidence="5">
    <location>
        <begin position="53"/>
        <end position="72"/>
    </location>
</feature>
<dbReference type="AlphaFoldDB" id="A0A6I4SYZ6"/>
<dbReference type="EMBL" id="WTYM01000058">
    <property type="protein sequence ID" value="MXO61063.1"/>
    <property type="molecule type" value="Genomic_DNA"/>
</dbReference>
<feature type="transmembrane region" description="Helical" evidence="5">
    <location>
        <begin position="78"/>
        <end position="97"/>
    </location>
</feature>
<sequence length="201" mass="20864">MSDCGCEPTGTDTPAQRRALTVALVLNAAMFVIESGGGLAFHSASLLADGLDMLSDAAVYALALAAIGRSALFKANAARFSGWALLLLGFGMLAEVVRRWFEGSAPEGIGMIGIAAAALVVNVVVMGLIAQQRSEEVHMRAAWIFTRADVVANAAVILSGLAVLLTGIRAFDLVVGAAIALYVMREAFEILGEAKQARGSI</sequence>
<feature type="transmembrane region" description="Helical" evidence="5">
    <location>
        <begin position="109"/>
        <end position="130"/>
    </location>
</feature>
<dbReference type="RefSeq" id="WP_159797748.1">
    <property type="nucleotide sequence ID" value="NZ_WTYM01000058.1"/>
</dbReference>
<dbReference type="Proteomes" id="UP000433652">
    <property type="component" value="Unassembled WGS sequence"/>
</dbReference>
<feature type="transmembrane region" description="Helical" evidence="5">
    <location>
        <begin position="150"/>
        <end position="183"/>
    </location>
</feature>
<dbReference type="Gene3D" id="1.20.1510.10">
    <property type="entry name" value="Cation efflux protein transmembrane domain"/>
    <property type="match status" value="1"/>
</dbReference>
<evidence type="ECO:0000259" key="6">
    <source>
        <dbReference type="Pfam" id="PF01545"/>
    </source>
</evidence>
<dbReference type="InterPro" id="IPR027469">
    <property type="entry name" value="Cation_efflux_TMD_sf"/>
</dbReference>
<organism evidence="7 8">
    <name type="scientific">Croceibacterium salegens</name>
    <dbReference type="NCBI Taxonomy" id="1737568"/>
    <lineage>
        <taxon>Bacteria</taxon>
        <taxon>Pseudomonadati</taxon>
        <taxon>Pseudomonadota</taxon>
        <taxon>Alphaproteobacteria</taxon>
        <taxon>Sphingomonadales</taxon>
        <taxon>Erythrobacteraceae</taxon>
        <taxon>Croceibacterium</taxon>
    </lineage>
</organism>
<evidence type="ECO:0000256" key="4">
    <source>
        <dbReference type="ARBA" id="ARBA00023136"/>
    </source>
</evidence>
<dbReference type="GO" id="GO:0016020">
    <property type="term" value="C:membrane"/>
    <property type="evidence" value="ECO:0007669"/>
    <property type="project" value="UniProtKB-SubCell"/>
</dbReference>
<keyword evidence="4 5" id="KW-0472">Membrane</keyword>
<comment type="subcellular location">
    <subcellularLocation>
        <location evidence="1">Membrane</location>
        <topology evidence="1">Multi-pass membrane protein</topology>
    </subcellularLocation>
</comment>
<evidence type="ECO:0000256" key="1">
    <source>
        <dbReference type="ARBA" id="ARBA00004141"/>
    </source>
</evidence>
<feature type="transmembrane region" description="Helical" evidence="5">
    <location>
        <begin position="20"/>
        <end position="41"/>
    </location>
</feature>
<evidence type="ECO:0000256" key="2">
    <source>
        <dbReference type="ARBA" id="ARBA00022692"/>
    </source>
</evidence>
<dbReference type="InterPro" id="IPR058533">
    <property type="entry name" value="Cation_efflux_TM"/>
</dbReference>
<name>A0A6I4SYZ6_9SPHN</name>